<dbReference type="AlphaFoldDB" id="A0A3P7J0L4"/>
<dbReference type="Proteomes" id="UP000270094">
    <property type="component" value="Unassembled WGS sequence"/>
</dbReference>
<evidence type="ECO:0000313" key="1">
    <source>
        <dbReference type="EMBL" id="VDM71514.1"/>
    </source>
</evidence>
<reference evidence="1 2" key="1">
    <citation type="submission" date="2018-11" db="EMBL/GenBank/DDBJ databases">
        <authorList>
            <consortium name="Pathogen Informatics"/>
        </authorList>
    </citation>
    <scope>NUCLEOTIDE SEQUENCE [LARGE SCALE GENOMIC DNA]</scope>
</reference>
<evidence type="ECO:0000313" key="2">
    <source>
        <dbReference type="Proteomes" id="UP000270094"/>
    </source>
</evidence>
<proteinExistence type="predicted"/>
<name>A0A3P7J0L4_STRVU</name>
<dbReference type="EMBL" id="UYYB01020747">
    <property type="protein sequence ID" value="VDM71514.1"/>
    <property type="molecule type" value="Genomic_DNA"/>
</dbReference>
<accession>A0A3P7J0L4</accession>
<keyword evidence="2" id="KW-1185">Reference proteome</keyword>
<gene>
    <name evidence="1" type="ORF">SVUK_LOCUS6512</name>
</gene>
<dbReference type="OrthoDB" id="271111at2759"/>
<sequence>MVRDPHHSNAAREKWRLAPLKTRRTLEVNRKLADPAVYVYMSKDEELSLSRYRRELLADPWLHEELLSQEEEPALAVRTAHNPSIIALPSDIDVFSSPYIEETGKDIQFFLTCNVVLSSSTSQKLEHQYS</sequence>
<protein>
    <submittedName>
        <fullName evidence="1">Uncharacterized protein</fullName>
    </submittedName>
</protein>
<organism evidence="1 2">
    <name type="scientific">Strongylus vulgaris</name>
    <name type="common">Blood worm</name>
    <dbReference type="NCBI Taxonomy" id="40348"/>
    <lineage>
        <taxon>Eukaryota</taxon>
        <taxon>Metazoa</taxon>
        <taxon>Ecdysozoa</taxon>
        <taxon>Nematoda</taxon>
        <taxon>Chromadorea</taxon>
        <taxon>Rhabditida</taxon>
        <taxon>Rhabditina</taxon>
        <taxon>Rhabditomorpha</taxon>
        <taxon>Strongyloidea</taxon>
        <taxon>Strongylidae</taxon>
        <taxon>Strongylus</taxon>
    </lineage>
</organism>